<keyword evidence="4" id="KW-0418">Kinase</keyword>
<name>A0A6G3ME67_HENSL</name>
<dbReference type="Pfam" id="PF07714">
    <property type="entry name" value="PK_Tyr_Ser-Thr"/>
    <property type="match status" value="2"/>
</dbReference>
<proteinExistence type="predicted"/>
<evidence type="ECO:0000259" key="3">
    <source>
        <dbReference type="PROSITE" id="PS50011"/>
    </source>
</evidence>
<protein>
    <submittedName>
        <fullName evidence="4">Serine/threonine-protein kinase LMTK1 (Trinotate prediction)</fullName>
    </submittedName>
</protein>
<dbReference type="InterPro" id="IPR008266">
    <property type="entry name" value="Tyr_kinase_AS"/>
</dbReference>
<dbReference type="InterPro" id="IPR011009">
    <property type="entry name" value="Kinase-like_dom_sf"/>
</dbReference>
<accession>A0A6G3ME67</accession>
<dbReference type="Gene3D" id="1.10.510.10">
    <property type="entry name" value="Transferase(Phosphotransferase) domain 1"/>
    <property type="match status" value="1"/>
</dbReference>
<keyword evidence="2" id="KW-0067">ATP-binding</keyword>
<dbReference type="GO" id="GO:0004672">
    <property type="term" value="F:protein kinase activity"/>
    <property type="evidence" value="ECO:0007669"/>
    <property type="project" value="InterPro"/>
</dbReference>
<dbReference type="EMBL" id="GHBP01000406">
    <property type="protein sequence ID" value="NDJ92289.1"/>
    <property type="molecule type" value="Transcribed_RNA"/>
</dbReference>
<dbReference type="GO" id="GO:0005524">
    <property type="term" value="F:ATP binding"/>
    <property type="evidence" value="ECO:0007669"/>
    <property type="project" value="UniProtKB-KW"/>
</dbReference>
<dbReference type="InterPro" id="IPR001245">
    <property type="entry name" value="Ser-Thr/Tyr_kinase_cat_dom"/>
</dbReference>
<evidence type="ECO:0000256" key="1">
    <source>
        <dbReference type="ARBA" id="ARBA00022741"/>
    </source>
</evidence>
<dbReference type="InterPro" id="IPR050198">
    <property type="entry name" value="Non-receptor_tyrosine_kinases"/>
</dbReference>
<evidence type="ECO:0000313" key="4">
    <source>
        <dbReference type="EMBL" id="NDJ92289.1"/>
    </source>
</evidence>
<evidence type="ECO:0000256" key="2">
    <source>
        <dbReference type="ARBA" id="ARBA00022840"/>
    </source>
</evidence>
<dbReference type="PROSITE" id="PS00109">
    <property type="entry name" value="PROTEIN_KINASE_TYR"/>
    <property type="match status" value="1"/>
</dbReference>
<dbReference type="InterPro" id="IPR000719">
    <property type="entry name" value="Prot_kinase_dom"/>
</dbReference>
<dbReference type="AlphaFoldDB" id="A0A6G3ME67"/>
<dbReference type="PANTHER" id="PTHR24418">
    <property type="entry name" value="TYROSINE-PROTEIN KINASE"/>
    <property type="match status" value="1"/>
</dbReference>
<feature type="domain" description="Protein kinase" evidence="3">
    <location>
        <begin position="1"/>
        <end position="363"/>
    </location>
</feature>
<organism evidence="4">
    <name type="scientific">Henneguya salminicola</name>
    <name type="common">Myxosporean</name>
    <dbReference type="NCBI Taxonomy" id="69463"/>
    <lineage>
        <taxon>Eukaryota</taxon>
        <taxon>Metazoa</taxon>
        <taxon>Cnidaria</taxon>
        <taxon>Myxozoa</taxon>
        <taxon>Myxosporea</taxon>
        <taxon>Bivalvulida</taxon>
        <taxon>Platysporina</taxon>
        <taxon>Myxobolidae</taxon>
        <taxon>Henneguya</taxon>
    </lineage>
</organism>
<dbReference type="SUPFAM" id="SSF56112">
    <property type="entry name" value="Protein kinase-like (PK-like)"/>
    <property type="match status" value="1"/>
</dbReference>
<keyword evidence="4" id="KW-0808">Transferase</keyword>
<keyword evidence="1" id="KW-0547">Nucleotide-binding</keyword>
<dbReference type="PROSITE" id="PS50011">
    <property type="entry name" value="PROTEIN_KINASE_DOM"/>
    <property type="match status" value="1"/>
</dbReference>
<reference evidence="4" key="1">
    <citation type="submission" date="2018-11" db="EMBL/GenBank/DDBJ databases">
        <title>Henneguya salminicola genome and transcriptome.</title>
        <authorList>
            <person name="Yahalomi D."/>
            <person name="Atkinson S.D."/>
            <person name="Neuhof M."/>
            <person name="Chang E.S."/>
            <person name="Philippe H."/>
            <person name="Cartwright P."/>
            <person name="Bartholomew J.L."/>
            <person name="Huchon D."/>
        </authorList>
    </citation>
    <scope>NUCLEOTIDE SEQUENCE</scope>
    <source>
        <strain evidence="4">Hz1</strain>
        <tissue evidence="4">Whole</tissue>
    </source>
</reference>
<sequence>MQDSKTNYVLSAHSLIAVMYNNINKNSKINFDERVPFICMSSIELTPIEPTTTNIHFGKIETDEIHGYFRTLNPTSTLTLEEKCMSVVSEDSWEMIRNKYFNLNHCSLVRMIGIMFINDCEEKFPYSLLYDQTQVVDVSEYIKDCIKQNLPIKLFFLVDILTQVTSALRYIHKQEIVHGDMALRNVFIFSNQDNSDNPIVKLGDYAKFRPSNFDDYLFINNSEFTDQSGLPRTGLYLPVKWMAPEFIKDIFKSEDILKNNLCLPQEYIQVHTLSKVPGNYSGDIYSFGILVWELFHSGKKPHEEKSISNFIATAMKDYISPIIVQKNIGSIAKLVMDCTNHDPLKRSTMDLVVSNVRALSESFGLKI</sequence>